<proteinExistence type="predicted"/>
<dbReference type="InterPro" id="IPR021478">
    <property type="entry name" value="DUF3131"/>
</dbReference>
<sequence>MTDLRHGRGTGRPITRRTALAGGLAAAALAAYPTSAHATQGNGLGPRRPDPGLSSADRELLLRWARDTWHSMVAMTDPATGLVSDNITGDLSTAGIYTSPTNMGGYLWSTIVARDLRIITPGEASRRIRQTLQTLQGMEHHEASGMYFNWYDPRDGSVIYAWPDNGDPVVPFVSSVDAAWLGAALLVVRNADPANSKVAGAMFERMRFDVFADPTFWKPYLMYGGFYLEEPTRLNNPPPTEPRDLIGEGRDVWYTATHHYDTIVSETRVTTYLAMAKQQVPPEAYFQAWRTFPPDWTWPEMPPVGEWRTYLGVDVFEGAHDYYGMLTVPGWGGSMFEELMPNVFVPEEDWAPESWGRNHPNHVAVQRLHGLEEYGYWGFSPASHPYGGYSEWGVEALGLRPDGYFSDIEHTDYHWDQPKPDFGDGVVTPHAAFLAMMHEPQEAIATLSAVEADFDSYGPGGFYDAIATESGQVAQRHLSLDQAMIMGALGNVLGDGMLQRYFVRGEVEREVRPVIALEEFGASE</sequence>
<reference evidence="4" key="1">
    <citation type="journal article" date="2014" name="Int. J. Syst. Evol. Microbiol.">
        <title>Complete genome sequence of Corynebacterium casei LMG S-19264T (=DSM 44701T), isolated from a smear-ripened cheese.</title>
        <authorList>
            <consortium name="US DOE Joint Genome Institute (JGI-PGF)"/>
            <person name="Walter F."/>
            <person name="Albersmeier A."/>
            <person name="Kalinowski J."/>
            <person name="Ruckert C."/>
        </authorList>
    </citation>
    <scope>NUCLEOTIDE SEQUENCE</scope>
    <source>
        <strain evidence="4">CGMCC 1.12160</strain>
    </source>
</reference>
<evidence type="ECO:0000313" key="5">
    <source>
        <dbReference type="Proteomes" id="UP000605670"/>
    </source>
</evidence>
<dbReference type="Pfam" id="PF10091">
    <property type="entry name" value="Glycoamylase"/>
    <property type="match status" value="1"/>
</dbReference>
<evidence type="ECO:0000259" key="2">
    <source>
        <dbReference type="Pfam" id="PF10091"/>
    </source>
</evidence>
<evidence type="ECO:0000313" key="4">
    <source>
        <dbReference type="EMBL" id="GGF40190.1"/>
    </source>
</evidence>
<evidence type="ECO:0000256" key="1">
    <source>
        <dbReference type="SAM" id="SignalP"/>
    </source>
</evidence>
<keyword evidence="1" id="KW-0732">Signal</keyword>
<dbReference type="InterPro" id="IPR006311">
    <property type="entry name" value="TAT_signal"/>
</dbReference>
<dbReference type="EMBL" id="BMEM01000001">
    <property type="protein sequence ID" value="GGF40190.1"/>
    <property type="molecule type" value="Genomic_DNA"/>
</dbReference>
<feature type="signal peptide" evidence="1">
    <location>
        <begin position="1"/>
        <end position="38"/>
    </location>
</feature>
<organism evidence="4 5">
    <name type="scientific">Ornithinimicrobium tianjinense</name>
    <dbReference type="NCBI Taxonomy" id="1195761"/>
    <lineage>
        <taxon>Bacteria</taxon>
        <taxon>Bacillati</taxon>
        <taxon>Actinomycetota</taxon>
        <taxon>Actinomycetes</taxon>
        <taxon>Micrococcales</taxon>
        <taxon>Ornithinimicrobiaceae</taxon>
        <taxon>Ornithinimicrobium</taxon>
    </lineage>
</organism>
<comment type="caution">
    <text evidence="4">The sequence shown here is derived from an EMBL/GenBank/DDBJ whole genome shotgun (WGS) entry which is preliminary data.</text>
</comment>
<feature type="chain" id="PRO_5037409978" description="Glycoamylase-like domain-containing protein" evidence="1">
    <location>
        <begin position="39"/>
        <end position="524"/>
    </location>
</feature>
<dbReference type="Proteomes" id="UP000605670">
    <property type="component" value="Unassembled WGS sequence"/>
</dbReference>
<gene>
    <name evidence="4" type="ORF">GCM10011366_04780</name>
</gene>
<accession>A0A917BEG4</accession>
<dbReference type="AlphaFoldDB" id="A0A917BEG4"/>
<dbReference type="InterPro" id="IPR019282">
    <property type="entry name" value="Glycoamylase-like_cons_dom"/>
</dbReference>
<protein>
    <recommendedName>
        <fullName evidence="6">Glycoamylase-like domain-containing protein</fullName>
    </recommendedName>
</protein>
<evidence type="ECO:0008006" key="6">
    <source>
        <dbReference type="Google" id="ProtNLM"/>
    </source>
</evidence>
<reference evidence="4" key="2">
    <citation type="submission" date="2020-09" db="EMBL/GenBank/DDBJ databases">
        <authorList>
            <person name="Sun Q."/>
            <person name="Zhou Y."/>
        </authorList>
    </citation>
    <scope>NUCLEOTIDE SEQUENCE</scope>
    <source>
        <strain evidence="4">CGMCC 1.12160</strain>
    </source>
</reference>
<feature type="domain" description="DUF3131" evidence="3">
    <location>
        <begin position="63"/>
        <end position="202"/>
    </location>
</feature>
<dbReference type="RefSeq" id="WP_188428002.1">
    <property type="nucleotide sequence ID" value="NZ_BAABKH010000010.1"/>
</dbReference>
<dbReference type="PROSITE" id="PS51318">
    <property type="entry name" value="TAT"/>
    <property type="match status" value="1"/>
</dbReference>
<keyword evidence="5" id="KW-1185">Reference proteome</keyword>
<dbReference type="Pfam" id="PF11329">
    <property type="entry name" value="DUF3131"/>
    <property type="match status" value="1"/>
</dbReference>
<name>A0A917BEG4_9MICO</name>
<evidence type="ECO:0000259" key="3">
    <source>
        <dbReference type="Pfam" id="PF11329"/>
    </source>
</evidence>
<feature type="domain" description="Glycoamylase-like" evidence="2">
    <location>
        <begin position="314"/>
        <end position="503"/>
    </location>
</feature>
<dbReference type="Gene3D" id="1.50.10.140">
    <property type="match status" value="1"/>
</dbReference>